<dbReference type="EMBL" id="JALJRB010000003">
    <property type="protein sequence ID" value="MCJ8499788.1"/>
    <property type="molecule type" value="Genomic_DNA"/>
</dbReference>
<evidence type="ECO:0000313" key="2">
    <source>
        <dbReference type="Proteomes" id="UP001165427"/>
    </source>
</evidence>
<proteinExistence type="predicted"/>
<dbReference type="RefSeq" id="WP_246903289.1">
    <property type="nucleotide sequence ID" value="NZ_JALJRB010000003.1"/>
</dbReference>
<sequence>MGELNPTFVKCFKELEAGHLALRHKLNKLTLKGDALEEKLARELTLFENWRIALMDPLGRIAESFHNGDAEPHRAFVRSSRYFEAVQEAPFYWQIINKPNGYAGDAQMMSFIYRNQFEGKTPFGMLLHKHAVSTKACQAVRNRKLFLTQEITKLNGGKVLSLAAGPAQEIRELLDVYTEDPYHFLALDHDMDTLKAYDISDREPRFKYALANAFQIISGNYMAARPRRLMVNFCSPRKDFRGLRFALSPLKYEMSYLKKESFDLIYSSGLYDYIKTFPLDDSKGTVALTRNLFELLRPGGSLVVGNFTFGNPVDLKFVMEYVYHWFLFYRDEQDMLEFARAIPEEQIEDIQVFKESLGINYFLKITKKAA</sequence>
<comment type="caution">
    <text evidence="1">The sequence shown here is derived from an EMBL/GenBank/DDBJ whole genome shotgun (WGS) entry which is preliminary data.</text>
</comment>
<evidence type="ECO:0000313" key="1">
    <source>
        <dbReference type="EMBL" id="MCJ8499788.1"/>
    </source>
</evidence>
<dbReference type="InterPro" id="IPR029063">
    <property type="entry name" value="SAM-dependent_MTases_sf"/>
</dbReference>
<organism evidence="1 2">
    <name type="scientific">Desulfatitalea alkaliphila</name>
    <dbReference type="NCBI Taxonomy" id="2929485"/>
    <lineage>
        <taxon>Bacteria</taxon>
        <taxon>Pseudomonadati</taxon>
        <taxon>Thermodesulfobacteriota</taxon>
        <taxon>Desulfobacteria</taxon>
        <taxon>Desulfobacterales</taxon>
        <taxon>Desulfosarcinaceae</taxon>
        <taxon>Desulfatitalea</taxon>
    </lineage>
</organism>
<gene>
    <name evidence="1" type="ORF">MRX98_04315</name>
</gene>
<dbReference type="Proteomes" id="UP001165427">
    <property type="component" value="Unassembled WGS sequence"/>
</dbReference>
<reference evidence="1" key="1">
    <citation type="submission" date="2022-04" db="EMBL/GenBank/DDBJ databases">
        <title>Desulfatitalea alkaliphila sp. nov., a novel anaerobic sulfate-reducing bacterium isolated from terrestrial mud volcano, Taman Peninsula, Russia.</title>
        <authorList>
            <person name="Khomyakova M.A."/>
            <person name="Merkel A.Y."/>
            <person name="Slobodkin A.I."/>
        </authorList>
    </citation>
    <scope>NUCLEOTIDE SEQUENCE</scope>
    <source>
        <strain evidence="1">M08but</strain>
    </source>
</reference>
<dbReference type="SUPFAM" id="SSF53335">
    <property type="entry name" value="S-adenosyl-L-methionine-dependent methyltransferases"/>
    <property type="match status" value="1"/>
</dbReference>
<evidence type="ECO:0008006" key="3">
    <source>
        <dbReference type="Google" id="ProtNLM"/>
    </source>
</evidence>
<keyword evidence="2" id="KW-1185">Reference proteome</keyword>
<protein>
    <recommendedName>
        <fullName evidence="3">Methyltransferase domain-containing protein</fullName>
    </recommendedName>
</protein>
<dbReference type="Gene3D" id="3.40.50.150">
    <property type="entry name" value="Vaccinia Virus protein VP39"/>
    <property type="match status" value="1"/>
</dbReference>
<name>A0AA41R0Q1_9BACT</name>
<dbReference type="AlphaFoldDB" id="A0AA41R0Q1"/>
<accession>A0AA41R0Q1</accession>